<reference evidence="4" key="1">
    <citation type="journal article" date="2019" name="Emerg. Microbes Infect.">
        <title>Comprehensive subspecies identification of 175 nontuberculous mycobacteria species based on 7547 genomic profiles.</title>
        <authorList>
            <person name="Matsumoto Y."/>
            <person name="Kinjo T."/>
            <person name="Motooka D."/>
            <person name="Nabeya D."/>
            <person name="Jung N."/>
            <person name="Uechi K."/>
            <person name="Horii T."/>
            <person name="Iida T."/>
            <person name="Fujita J."/>
            <person name="Nakamura S."/>
        </authorList>
    </citation>
    <scope>NUCLEOTIDE SEQUENCE [LARGE SCALE GENOMIC DNA]</scope>
    <source>
        <strain evidence="4">JCM 13671</strain>
    </source>
</reference>
<sequence>MLSSATTAVRCLIVDDSAAFRDAAVTMLARGGITVVGTAQNGAEAVRQNTELRPDVALVDVDLGAESGFDVAEELSGVAVILISTHDEQDLIDLIADSSARGFLPKFALSPDAIRGVLSR</sequence>
<accession>A0A7I7XYT7</accession>
<dbReference type="CDD" id="cd17535">
    <property type="entry name" value="REC_NarL-like"/>
    <property type="match status" value="1"/>
</dbReference>
<dbReference type="EMBL" id="AP022612">
    <property type="protein sequence ID" value="BBZ34459.1"/>
    <property type="molecule type" value="Genomic_DNA"/>
</dbReference>
<dbReference type="InterPro" id="IPR050595">
    <property type="entry name" value="Bact_response_regulator"/>
</dbReference>
<keyword evidence="5" id="KW-1185">Reference proteome</keyword>
<dbReference type="SMART" id="SM00448">
    <property type="entry name" value="REC"/>
    <property type="match status" value="1"/>
</dbReference>
<dbReference type="Pfam" id="PF00072">
    <property type="entry name" value="Response_reg"/>
    <property type="match status" value="1"/>
</dbReference>
<evidence type="ECO:0000256" key="1">
    <source>
        <dbReference type="ARBA" id="ARBA00022553"/>
    </source>
</evidence>
<dbReference type="PANTHER" id="PTHR44591">
    <property type="entry name" value="STRESS RESPONSE REGULATOR PROTEIN 1"/>
    <property type="match status" value="1"/>
</dbReference>
<dbReference type="SUPFAM" id="SSF52172">
    <property type="entry name" value="CheY-like"/>
    <property type="match status" value="1"/>
</dbReference>
<dbReference type="InterPro" id="IPR058245">
    <property type="entry name" value="NreC/VraR/RcsB-like_REC"/>
</dbReference>
<reference evidence="4" key="2">
    <citation type="submission" date="2020-02" db="EMBL/GenBank/DDBJ databases">
        <authorList>
            <person name="Matsumoto Y."/>
            <person name="Motooka D."/>
            <person name="Nakamura S."/>
        </authorList>
    </citation>
    <scope>NUCLEOTIDE SEQUENCE</scope>
    <source>
        <strain evidence="4">JCM 13671</strain>
    </source>
</reference>
<dbReference type="PROSITE" id="PS50110">
    <property type="entry name" value="RESPONSE_REGULATORY"/>
    <property type="match status" value="1"/>
</dbReference>
<dbReference type="AlphaFoldDB" id="A0A7I7XYT7"/>
<evidence type="ECO:0000256" key="2">
    <source>
        <dbReference type="PROSITE-ProRule" id="PRU00169"/>
    </source>
</evidence>
<dbReference type="RefSeq" id="WP_179965762.1">
    <property type="nucleotide sequence ID" value="NZ_AP022612.1"/>
</dbReference>
<evidence type="ECO:0000313" key="5">
    <source>
        <dbReference type="Proteomes" id="UP000466931"/>
    </source>
</evidence>
<dbReference type="GO" id="GO:0000160">
    <property type="term" value="P:phosphorelay signal transduction system"/>
    <property type="evidence" value="ECO:0007669"/>
    <property type="project" value="InterPro"/>
</dbReference>
<dbReference type="Gene3D" id="3.40.50.2300">
    <property type="match status" value="1"/>
</dbReference>
<evidence type="ECO:0000313" key="4">
    <source>
        <dbReference type="EMBL" id="BBZ34459.1"/>
    </source>
</evidence>
<feature type="domain" description="Response regulatory" evidence="3">
    <location>
        <begin position="10"/>
        <end position="120"/>
    </location>
</feature>
<organism evidence="4 5">
    <name type="scientific">Mycolicibacterium confluentis</name>
    <dbReference type="NCBI Taxonomy" id="28047"/>
    <lineage>
        <taxon>Bacteria</taxon>
        <taxon>Bacillati</taxon>
        <taxon>Actinomycetota</taxon>
        <taxon>Actinomycetes</taxon>
        <taxon>Mycobacteriales</taxon>
        <taxon>Mycobacteriaceae</taxon>
        <taxon>Mycolicibacterium</taxon>
    </lineage>
</organism>
<keyword evidence="1 2" id="KW-0597">Phosphoprotein</keyword>
<dbReference type="Proteomes" id="UP000466931">
    <property type="component" value="Chromosome"/>
</dbReference>
<dbReference type="InterPro" id="IPR001789">
    <property type="entry name" value="Sig_transdc_resp-reg_receiver"/>
</dbReference>
<proteinExistence type="predicted"/>
<dbReference type="InterPro" id="IPR011006">
    <property type="entry name" value="CheY-like_superfamily"/>
</dbReference>
<evidence type="ECO:0000259" key="3">
    <source>
        <dbReference type="PROSITE" id="PS50110"/>
    </source>
</evidence>
<name>A0A7I7XYT7_9MYCO</name>
<gene>
    <name evidence="4" type="ORF">MCNF_30640</name>
</gene>
<dbReference type="PANTHER" id="PTHR44591:SF3">
    <property type="entry name" value="RESPONSE REGULATORY DOMAIN-CONTAINING PROTEIN"/>
    <property type="match status" value="1"/>
</dbReference>
<feature type="modified residue" description="4-aspartylphosphate" evidence="2">
    <location>
        <position position="60"/>
    </location>
</feature>
<protein>
    <submittedName>
        <fullName evidence="4">Response regulator</fullName>
    </submittedName>
</protein>